<dbReference type="EMBL" id="UFQT01000031">
    <property type="protein sequence ID" value="SSX18232.1"/>
    <property type="molecule type" value="Genomic_DNA"/>
</dbReference>
<keyword evidence="2" id="KW-0812">Transmembrane</keyword>
<dbReference type="AlphaFoldDB" id="A0A336LJP8"/>
<organism evidence="3">
    <name type="scientific">Culicoides sonorensis</name>
    <name type="common">Biting midge</name>
    <dbReference type="NCBI Taxonomy" id="179676"/>
    <lineage>
        <taxon>Eukaryota</taxon>
        <taxon>Metazoa</taxon>
        <taxon>Ecdysozoa</taxon>
        <taxon>Arthropoda</taxon>
        <taxon>Hexapoda</taxon>
        <taxon>Insecta</taxon>
        <taxon>Pterygota</taxon>
        <taxon>Neoptera</taxon>
        <taxon>Endopterygota</taxon>
        <taxon>Diptera</taxon>
        <taxon>Nematocera</taxon>
        <taxon>Chironomoidea</taxon>
        <taxon>Ceratopogonidae</taxon>
        <taxon>Ceratopogoninae</taxon>
        <taxon>Culicoides</taxon>
        <taxon>Monoculicoides</taxon>
    </lineage>
</organism>
<feature type="region of interest" description="Disordered" evidence="1">
    <location>
        <begin position="282"/>
        <end position="306"/>
    </location>
</feature>
<evidence type="ECO:0000256" key="1">
    <source>
        <dbReference type="SAM" id="MobiDB-lite"/>
    </source>
</evidence>
<evidence type="ECO:0000313" key="3">
    <source>
        <dbReference type="EMBL" id="SSX18232.1"/>
    </source>
</evidence>
<proteinExistence type="predicted"/>
<feature type="transmembrane region" description="Helical" evidence="2">
    <location>
        <begin position="51"/>
        <end position="78"/>
    </location>
</feature>
<gene>
    <name evidence="3" type="primary">CSON008437</name>
</gene>
<evidence type="ECO:0000256" key="2">
    <source>
        <dbReference type="SAM" id="Phobius"/>
    </source>
</evidence>
<protein>
    <submittedName>
        <fullName evidence="3">CSON008437 protein</fullName>
    </submittedName>
</protein>
<accession>A0A336LJP8</accession>
<sequence>MIFIDNNSATEGKKLLESHLLNARNGKKVSVGLIVKLALKVVQQKIRHTTIYFSVIAAKCMCGILSWIIVFFGSMFFATKIIYSTKHSCKQTPVPVPECLLDTIPEQKHKCRHQTAMVRPVPKPTPISSDSFYDCVEEKLTKSLETDINTKDTDRIPEIPETEEILSKTEKISTDNLIKSPKIFTSKPRVPLERRLSNVERFLKESSPEPEPLPKENTRLMLGIVYSSCVLVAVQLLILISTLLSTTIPLGLMFLVVCLCIIVGLIWQITFSVRNKTKNLQENSKVSRKRRRTQSNEEENTVTATNNNKNKITLKCDTFRGKPVAPVKPFMLVRIPSTKELFSGIGLKSTMSLATDLLKKKN</sequence>
<feature type="transmembrane region" description="Helical" evidence="2">
    <location>
        <begin position="220"/>
        <end position="244"/>
    </location>
</feature>
<reference evidence="3" key="1">
    <citation type="submission" date="2018-07" db="EMBL/GenBank/DDBJ databases">
        <authorList>
            <person name="Quirk P.G."/>
            <person name="Krulwich T.A."/>
        </authorList>
    </citation>
    <scope>NUCLEOTIDE SEQUENCE</scope>
</reference>
<name>A0A336LJP8_CULSO</name>
<feature type="transmembrane region" description="Helical" evidence="2">
    <location>
        <begin position="250"/>
        <end position="271"/>
    </location>
</feature>
<dbReference type="VEuPathDB" id="VectorBase:CSON008437"/>
<keyword evidence="2" id="KW-0472">Membrane</keyword>
<keyword evidence="2" id="KW-1133">Transmembrane helix</keyword>